<dbReference type="Pfam" id="PF01637">
    <property type="entry name" value="ATPase_2"/>
    <property type="match status" value="1"/>
</dbReference>
<dbReference type="RefSeq" id="WP_207702588.1">
    <property type="nucleotide sequence ID" value="NZ_JAFREL020000003.1"/>
</dbReference>
<dbReference type="Gene3D" id="3.40.50.300">
    <property type="entry name" value="P-loop containing nucleotide triphosphate hydrolases"/>
    <property type="match status" value="1"/>
</dbReference>
<dbReference type="PANTHER" id="PTHR34704">
    <property type="entry name" value="ATPASE"/>
    <property type="match status" value="1"/>
</dbReference>
<proteinExistence type="predicted"/>
<dbReference type="Proteomes" id="UP000664357">
    <property type="component" value="Unassembled WGS sequence"/>
</dbReference>
<organism evidence="2 3">
    <name type="scientific">Candidatus Enterococcus ferrettii</name>
    <dbReference type="NCBI Taxonomy" id="2815324"/>
    <lineage>
        <taxon>Bacteria</taxon>
        <taxon>Bacillati</taxon>
        <taxon>Bacillota</taxon>
        <taxon>Bacilli</taxon>
        <taxon>Lactobacillales</taxon>
        <taxon>Enterococcaceae</taxon>
        <taxon>Enterococcus</taxon>
    </lineage>
</organism>
<evidence type="ECO:0000313" key="2">
    <source>
        <dbReference type="EMBL" id="MEO1771855.1"/>
    </source>
</evidence>
<sequence length="91" mass="10729">MFIGRQKQLARMEQLYNSDKFEFLALYGKRRIGKTTLISEFSKDKDVIFFTAKETNDTMNLRAFSRLLLEHFEHQLPRVLFLSLGKRPLSG</sequence>
<dbReference type="InterPro" id="IPR011579">
    <property type="entry name" value="ATPase_dom"/>
</dbReference>
<dbReference type="InterPro" id="IPR027417">
    <property type="entry name" value="P-loop_NTPase"/>
</dbReference>
<reference evidence="2 3" key="1">
    <citation type="submission" date="2021-03" db="EMBL/GenBank/DDBJ databases">
        <authorList>
            <person name="Gilmore M.S."/>
            <person name="Schwartzman J."/>
            <person name="Van Tyne D."/>
            <person name="Martin M."/>
            <person name="Earl A.M."/>
            <person name="Manson A.L."/>
            <person name="Straub T."/>
            <person name="Salamzade R."/>
            <person name="Saavedra J."/>
            <person name="Lebreton F."/>
            <person name="Prichula J."/>
            <person name="Schaufler K."/>
            <person name="Gaca A."/>
            <person name="Sgardioli B."/>
            <person name="Wagenaar J."/>
            <person name="Strong T."/>
        </authorList>
    </citation>
    <scope>NUCLEOTIDE SEQUENCE [LARGE SCALE GENOMIC DNA]</scope>
    <source>
        <strain evidence="2 3">665A</strain>
    </source>
</reference>
<accession>A0ABV0ET79</accession>
<protein>
    <recommendedName>
        <fullName evidence="1">ATPase domain-containing protein</fullName>
    </recommendedName>
</protein>
<comment type="caution">
    <text evidence="2">The sequence shown here is derived from an EMBL/GenBank/DDBJ whole genome shotgun (WGS) entry which is preliminary data.</text>
</comment>
<feature type="domain" description="ATPase" evidence="1">
    <location>
        <begin position="2"/>
        <end position="80"/>
    </location>
</feature>
<name>A0ABV0ET79_9ENTE</name>
<evidence type="ECO:0000313" key="3">
    <source>
        <dbReference type="Proteomes" id="UP000664357"/>
    </source>
</evidence>
<reference evidence="2 3" key="2">
    <citation type="submission" date="2024-02" db="EMBL/GenBank/DDBJ databases">
        <title>The Genome Sequence of Enterococcus sp. DIV0159.</title>
        <authorList>
            <person name="Earl A."/>
            <person name="Manson A."/>
            <person name="Gilmore M."/>
            <person name="Sanders J."/>
            <person name="Shea T."/>
            <person name="Howe W."/>
            <person name="Livny J."/>
            <person name="Cuomo C."/>
            <person name="Neafsey D."/>
            <person name="Birren B."/>
        </authorList>
    </citation>
    <scope>NUCLEOTIDE SEQUENCE [LARGE SCALE GENOMIC DNA]</scope>
    <source>
        <strain evidence="2 3">665A</strain>
    </source>
</reference>
<keyword evidence="3" id="KW-1185">Reference proteome</keyword>
<dbReference type="EMBL" id="JAFREL020000003">
    <property type="protein sequence ID" value="MEO1771855.1"/>
    <property type="molecule type" value="Genomic_DNA"/>
</dbReference>
<evidence type="ECO:0000259" key="1">
    <source>
        <dbReference type="Pfam" id="PF01637"/>
    </source>
</evidence>
<dbReference type="PANTHER" id="PTHR34704:SF1">
    <property type="entry name" value="ATPASE"/>
    <property type="match status" value="1"/>
</dbReference>
<dbReference type="SUPFAM" id="SSF52540">
    <property type="entry name" value="P-loop containing nucleoside triphosphate hydrolases"/>
    <property type="match status" value="1"/>
</dbReference>
<gene>
    <name evidence="2" type="ORF">JZO67_003837</name>
</gene>